<feature type="transmembrane region" description="Helical" evidence="5">
    <location>
        <begin position="85"/>
        <end position="109"/>
    </location>
</feature>
<dbReference type="WBParaSite" id="HCON_00099978-00001">
    <property type="protein sequence ID" value="HCON_00099978-00001"/>
    <property type="gene ID" value="HCON_00099978"/>
</dbReference>
<feature type="transmembrane region" description="Helical" evidence="5">
    <location>
        <begin position="190"/>
        <end position="212"/>
    </location>
</feature>
<feature type="transmembrane region" description="Helical" evidence="5">
    <location>
        <begin position="130"/>
        <end position="152"/>
    </location>
</feature>
<dbReference type="OrthoDB" id="5875460at2759"/>
<feature type="domain" description="G-protein coupled receptors family 1 profile" evidence="6">
    <location>
        <begin position="21"/>
        <end position="243"/>
    </location>
</feature>
<reference evidence="8" key="1">
    <citation type="submission" date="2020-12" db="UniProtKB">
        <authorList>
            <consortium name="WormBaseParasite"/>
        </authorList>
    </citation>
    <scope>IDENTIFICATION</scope>
    <source>
        <strain evidence="8">MHco3</strain>
    </source>
</reference>
<sequence length="243" mass="27724">MEKADMMSITFYAIAAVGLIGNVLLLILYFRCPLKKTKSYKYFFLISAIQDIVYSVTFVLLRPRIIAQSSSLIMVATGMVRSTPFASYMLVLFATIYICSIVLVTNSFVYRYLCLCRAHFFQTHPTRLSVLVGFSSNFLVILNFFVFVYLLYWPNKDFDQLIWSTVEIPGFKLDGIAVVGVSMKYNMSGIQFALVIDVIIVMASMVLINVFCAVKIHCYLKSGARISRSFSLQRRMFVLLQLQ</sequence>
<dbReference type="InterPro" id="IPR019428">
    <property type="entry name" value="7TM_GPCR_serpentine_rcpt_Str"/>
</dbReference>
<protein>
    <submittedName>
        <fullName evidence="8">G_PROTEIN_RECEP_F1_2 domain-containing protein</fullName>
    </submittedName>
</protein>
<keyword evidence="4 5" id="KW-0472">Membrane</keyword>
<organism evidence="7 8">
    <name type="scientific">Haemonchus contortus</name>
    <name type="common">Barber pole worm</name>
    <dbReference type="NCBI Taxonomy" id="6289"/>
    <lineage>
        <taxon>Eukaryota</taxon>
        <taxon>Metazoa</taxon>
        <taxon>Ecdysozoa</taxon>
        <taxon>Nematoda</taxon>
        <taxon>Chromadorea</taxon>
        <taxon>Rhabditida</taxon>
        <taxon>Rhabditina</taxon>
        <taxon>Rhabditomorpha</taxon>
        <taxon>Strongyloidea</taxon>
        <taxon>Trichostrongylidae</taxon>
        <taxon>Haemonchus</taxon>
    </lineage>
</organism>
<dbReference type="Proteomes" id="UP000025227">
    <property type="component" value="Unplaced"/>
</dbReference>
<dbReference type="InterPro" id="IPR017452">
    <property type="entry name" value="GPCR_Rhodpsn_7TM"/>
</dbReference>
<accession>A0A7I4YI58</accession>
<keyword evidence="2 5" id="KW-0812">Transmembrane</keyword>
<dbReference type="AlphaFoldDB" id="A0A7I4YI58"/>
<evidence type="ECO:0000256" key="4">
    <source>
        <dbReference type="ARBA" id="ARBA00023136"/>
    </source>
</evidence>
<keyword evidence="3 5" id="KW-1133">Transmembrane helix</keyword>
<keyword evidence="7" id="KW-1185">Reference proteome</keyword>
<proteinExistence type="predicted"/>
<feature type="transmembrane region" description="Helical" evidence="5">
    <location>
        <begin position="6"/>
        <end position="30"/>
    </location>
</feature>
<name>A0A7I4YI58_HAECO</name>
<dbReference type="PANTHER" id="PTHR22943">
    <property type="entry name" value="7-TRANSMEMBRANE DOMAIN RECEPTOR C.ELEGANS"/>
    <property type="match status" value="1"/>
</dbReference>
<evidence type="ECO:0000256" key="3">
    <source>
        <dbReference type="ARBA" id="ARBA00022989"/>
    </source>
</evidence>
<comment type="subcellular location">
    <subcellularLocation>
        <location evidence="1">Membrane</location>
    </subcellularLocation>
</comment>
<dbReference type="PROSITE" id="PS50262">
    <property type="entry name" value="G_PROTEIN_RECEP_F1_2"/>
    <property type="match status" value="1"/>
</dbReference>
<dbReference type="Gene3D" id="1.20.1070.10">
    <property type="entry name" value="Rhodopsin 7-helix transmembrane proteins"/>
    <property type="match status" value="1"/>
</dbReference>
<evidence type="ECO:0000256" key="2">
    <source>
        <dbReference type="ARBA" id="ARBA00022692"/>
    </source>
</evidence>
<feature type="transmembrane region" description="Helical" evidence="5">
    <location>
        <begin position="42"/>
        <end position="65"/>
    </location>
</feature>
<dbReference type="Pfam" id="PF10326">
    <property type="entry name" value="7TM_GPCR_Str"/>
    <property type="match status" value="1"/>
</dbReference>
<evidence type="ECO:0000313" key="7">
    <source>
        <dbReference type="Proteomes" id="UP000025227"/>
    </source>
</evidence>
<dbReference type="PANTHER" id="PTHR22943:SF248">
    <property type="entry name" value="SEVEN TM RECEPTOR"/>
    <property type="match status" value="1"/>
</dbReference>
<dbReference type="SUPFAM" id="SSF81321">
    <property type="entry name" value="Family A G protein-coupled receptor-like"/>
    <property type="match status" value="1"/>
</dbReference>
<dbReference type="GO" id="GO:0016020">
    <property type="term" value="C:membrane"/>
    <property type="evidence" value="ECO:0007669"/>
    <property type="project" value="UniProtKB-SubCell"/>
</dbReference>
<evidence type="ECO:0000256" key="5">
    <source>
        <dbReference type="SAM" id="Phobius"/>
    </source>
</evidence>
<evidence type="ECO:0000313" key="8">
    <source>
        <dbReference type="WBParaSite" id="HCON_00099978-00001"/>
    </source>
</evidence>
<evidence type="ECO:0000256" key="1">
    <source>
        <dbReference type="ARBA" id="ARBA00004370"/>
    </source>
</evidence>
<evidence type="ECO:0000259" key="6">
    <source>
        <dbReference type="PROSITE" id="PS50262"/>
    </source>
</evidence>